<dbReference type="GO" id="GO:0043161">
    <property type="term" value="P:proteasome-mediated ubiquitin-dependent protein catabolic process"/>
    <property type="evidence" value="ECO:0007669"/>
    <property type="project" value="TreeGrafter"/>
</dbReference>
<evidence type="ECO:0000256" key="3">
    <source>
        <dbReference type="ARBA" id="ARBA00022942"/>
    </source>
</evidence>
<protein>
    <recommendedName>
        <fullName evidence="5">MPN domain-containing protein</fullName>
    </recommendedName>
</protein>
<accession>A0A2S5B4G2</accession>
<evidence type="ECO:0000256" key="2">
    <source>
        <dbReference type="ARBA" id="ARBA00008568"/>
    </source>
</evidence>
<name>A0A2S5B4G2_9BASI</name>
<dbReference type="Proteomes" id="UP000237144">
    <property type="component" value="Unassembled WGS sequence"/>
</dbReference>
<gene>
    <name evidence="6" type="ORF">BMF94_5386</name>
</gene>
<dbReference type="CDD" id="cd08062">
    <property type="entry name" value="MPN_RPN7_8"/>
    <property type="match status" value="1"/>
</dbReference>
<evidence type="ECO:0000256" key="4">
    <source>
        <dbReference type="SAM" id="MobiDB-lite"/>
    </source>
</evidence>
<comment type="caution">
    <text evidence="6">The sequence shown here is derived from an EMBL/GenBank/DDBJ whole genome shotgun (WGS) entry which is preliminary data.</text>
</comment>
<dbReference type="OrthoDB" id="10256771at2759"/>
<feature type="compositionally biased region" description="Basic and acidic residues" evidence="4">
    <location>
        <begin position="356"/>
        <end position="391"/>
    </location>
</feature>
<keyword evidence="3" id="KW-0647">Proteasome</keyword>
<feature type="compositionally biased region" description="Low complexity" evidence="4">
    <location>
        <begin position="271"/>
        <end position="283"/>
    </location>
</feature>
<comment type="function">
    <text evidence="1">Acts as a regulatory subunit of the 26S proteasome which is involved in the ATP-dependent degradation of ubiquitinated proteins.</text>
</comment>
<dbReference type="PANTHER" id="PTHR10540">
    <property type="entry name" value="EUKARYOTIC TRANSLATION INITIATION FACTOR 3 SUBUNIT F-RELATED"/>
    <property type="match status" value="1"/>
</dbReference>
<reference evidence="6 7" key="1">
    <citation type="journal article" date="2018" name="Front. Microbiol.">
        <title>Prospects for Fungal Bioremediation of Acidic Radioactive Waste Sites: Characterization and Genome Sequence of Rhodotorula taiwanensis MD1149.</title>
        <authorList>
            <person name="Tkavc R."/>
            <person name="Matrosova V.Y."/>
            <person name="Grichenko O.E."/>
            <person name="Gostincar C."/>
            <person name="Volpe R.P."/>
            <person name="Klimenkova P."/>
            <person name="Gaidamakova E.K."/>
            <person name="Zhou C.E."/>
            <person name="Stewart B.J."/>
            <person name="Lyman M.G."/>
            <person name="Malfatti S.A."/>
            <person name="Rubinfeld B."/>
            <person name="Courtot M."/>
            <person name="Singh J."/>
            <person name="Dalgard C.L."/>
            <person name="Hamilton T."/>
            <person name="Frey K.G."/>
            <person name="Gunde-Cimerman N."/>
            <person name="Dugan L."/>
            <person name="Daly M.J."/>
        </authorList>
    </citation>
    <scope>NUCLEOTIDE SEQUENCE [LARGE SCALE GENOMIC DNA]</scope>
    <source>
        <strain evidence="6 7">MD1149</strain>
    </source>
</reference>
<dbReference type="GO" id="GO:0008541">
    <property type="term" value="C:proteasome regulatory particle, lid subcomplex"/>
    <property type="evidence" value="ECO:0007669"/>
    <property type="project" value="UniProtKB-ARBA"/>
</dbReference>
<feature type="domain" description="MPN" evidence="5">
    <location>
        <begin position="20"/>
        <end position="167"/>
    </location>
</feature>
<dbReference type="GO" id="GO:0008237">
    <property type="term" value="F:metallopeptidase activity"/>
    <property type="evidence" value="ECO:0007669"/>
    <property type="project" value="InterPro"/>
</dbReference>
<feature type="compositionally biased region" description="Basic and acidic residues" evidence="4">
    <location>
        <begin position="333"/>
        <end position="344"/>
    </location>
</feature>
<dbReference type="PANTHER" id="PTHR10540:SF7">
    <property type="entry name" value="26S PROTEASOME NON-ATPASE REGULATORY SUBUNIT 7"/>
    <property type="match status" value="1"/>
</dbReference>
<dbReference type="InterPro" id="IPR024969">
    <property type="entry name" value="EIF3F/CSN6-like_C"/>
</dbReference>
<evidence type="ECO:0000313" key="6">
    <source>
        <dbReference type="EMBL" id="POY71601.1"/>
    </source>
</evidence>
<feature type="region of interest" description="Disordered" evidence="4">
    <location>
        <begin position="271"/>
        <end position="296"/>
    </location>
</feature>
<dbReference type="STRING" id="741276.A0A2S5B4G2"/>
<dbReference type="InterPro" id="IPR037518">
    <property type="entry name" value="MPN"/>
</dbReference>
<evidence type="ECO:0000313" key="7">
    <source>
        <dbReference type="Proteomes" id="UP000237144"/>
    </source>
</evidence>
<dbReference type="Pfam" id="PF13012">
    <property type="entry name" value="MitMem_reg"/>
    <property type="match status" value="1"/>
</dbReference>
<evidence type="ECO:0000259" key="5">
    <source>
        <dbReference type="PROSITE" id="PS50249"/>
    </source>
</evidence>
<dbReference type="EMBL" id="PJQD01000076">
    <property type="protein sequence ID" value="POY71601.1"/>
    <property type="molecule type" value="Genomic_DNA"/>
</dbReference>
<dbReference type="InterPro" id="IPR033858">
    <property type="entry name" value="MPN_RPN7_8"/>
</dbReference>
<dbReference type="Pfam" id="PF01398">
    <property type="entry name" value="JAB"/>
    <property type="match status" value="1"/>
</dbReference>
<dbReference type="Gene3D" id="3.40.140.10">
    <property type="entry name" value="Cytidine Deaminase, domain 2"/>
    <property type="match status" value="1"/>
</dbReference>
<sequence length="391" mass="42837">MASTSRTTADLSSTFAHQQCVVHPLVLLSIQDHFHRVAKNTRKRVVGILLGQDLTERGQGYNISNSFAVPFEEDERDPRTWFLDHDYVEAMNDMFKKVNAREKLIGWYHTGPKLRASDLEINDVIKRYTPKPVMVIVDIRPDHEREAATGGNAGGIPTDAYFAVEEIKDDGTSSQKTFVHVPSVIEAEEAEEIGVEHLLRDVKNLSVGTLSSRVSDQLSSLRGLGTRLVEIKEYLEEVVAGRLPVNHQIVYNLQDVFNLLPNLDAAARSSSSVTDSSSVAGDVNGTTTAGSGSKRPFTVATNDQLLVMYLSSLIRAVIALHDLVLNKQTAAHVDSDPSDSHDDATSSTTTGAPTDAKADGDQKKKDGKDQGEEKSDAQKAKDWFKGDEQGH</sequence>
<organism evidence="6 7">
    <name type="scientific">Rhodotorula taiwanensis</name>
    <dbReference type="NCBI Taxonomy" id="741276"/>
    <lineage>
        <taxon>Eukaryota</taxon>
        <taxon>Fungi</taxon>
        <taxon>Dikarya</taxon>
        <taxon>Basidiomycota</taxon>
        <taxon>Pucciniomycotina</taxon>
        <taxon>Microbotryomycetes</taxon>
        <taxon>Sporidiobolales</taxon>
        <taxon>Sporidiobolaceae</taxon>
        <taxon>Rhodotorula</taxon>
    </lineage>
</organism>
<feature type="compositionally biased region" description="Low complexity" evidence="4">
    <location>
        <begin position="345"/>
        <end position="355"/>
    </location>
</feature>
<proteinExistence type="inferred from homology"/>
<evidence type="ECO:0000256" key="1">
    <source>
        <dbReference type="ARBA" id="ARBA00002187"/>
    </source>
</evidence>
<keyword evidence="7" id="KW-1185">Reference proteome</keyword>
<dbReference type="FunFam" id="3.40.140.10:FF:000004">
    <property type="entry name" value="26S proteasome regulatory subunit rpn-8"/>
    <property type="match status" value="1"/>
</dbReference>
<dbReference type="SMART" id="SM00232">
    <property type="entry name" value="JAB_MPN"/>
    <property type="match status" value="1"/>
</dbReference>
<comment type="similarity">
    <text evidence="2">Belongs to the peptidase M67A family.</text>
</comment>
<dbReference type="InterPro" id="IPR000555">
    <property type="entry name" value="JAMM/MPN+_dom"/>
</dbReference>
<dbReference type="AlphaFoldDB" id="A0A2S5B4G2"/>
<feature type="region of interest" description="Disordered" evidence="4">
    <location>
        <begin position="331"/>
        <end position="391"/>
    </location>
</feature>
<dbReference type="PROSITE" id="PS50249">
    <property type="entry name" value="MPN"/>
    <property type="match status" value="1"/>
</dbReference>